<proteinExistence type="predicted"/>
<evidence type="ECO:0000313" key="2">
    <source>
        <dbReference type="EMBL" id="MCZ0725703.1"/>
    </source>
</evidence>
<comment type="caution">
    <text evidence="2">The sequence shown here is derived from an EMBL/GenBank/DDBJ whole genome shotgun (WGS) entry which is preliminary data.</text>
</comment>
<evidence type="ECO:0008006" key="4">
    <source>
        <dbReference type="Google" id="ProtNLM"/>
    </source>
</evidence>
<reference evidence="2" key="1">
    <citation type="submission" date="2022-12" db="EMBL/GenBank/DDBJ databases">
        <title>Description and comparative metabolic analysis of Aerococcus sp. nov., isolated from the feces of a pig.</title>
        <authorList>
            <person name="Chang Y.-H."/>
        </authorList>
    </citation>
    <scope>NUCLEOTIDE SEQUENCE</scope>
    <source>
        <strain evidence="2">YH-aer222</strain>
    </source>
</reference>
<protein>
    <recommendedName>
        <fullName evidence="4">Membrane protein YkvI</fullName>
    </recommendedName>
</protein>
<feature type="transmembrane region" description="Helical" evidence="1">
    <location>
        <begin position="228"/>
        <end position="250"/>
    </location>
</feature>
<dbReference type="InterPro" id="IPR038728">
    <property type="entry name" value="YkvI-like"/>
</dbReference>
<feature type="transmembrane region" description="Helical" evidence="1">
    <location>
        <begin position="331"/>
        <end position="353"/>
    </location>
</feature>
<dbReference type="RefSeq" id="WP_268752016.1">
    <property type="nucleotide sequence ID" value="NZ_JAPRFQ010000001.1"/>
</dbReference>
<accession>A0A9X3FN01</accession>
<feature type="transmembrane region" description="Helical" evidence="1">
    <location>
        <begin position="199"/>
        <end position="221"/>
    </location>
</feature>
<keyword evidence="3" id="KW-1185">Reference proteome</keyword>
<feature type="transmembrane region" description="Helical" evidence="1">
    <location>
        <begin position="118"/>
        <end position="140"/>
    </location>
</feature>
<feature type="transmembrane region" description="Helical" evidence="1">
    <location>
        <begin position="147"/>
        <end position="169"/>
    </location>
</feature>
<feature type="transmembrane region" description="Helical" evidence="1">
    <location>
        <begin position="12"/>
        <end position="31"/>
    </location>
</feature>
<keyword evidence="1" id="KW-1133">Transmembrane helix</keyword>
<dbReference type="Proteomes" id="UP001146670">
    <property type="component" value="Unassembled WGS sequence"/>
</dbReference>
<dbReference type="PANTHER" id="PTHR37814:SF1">
    <property type="entry name" value="MEMBRANE PROTEIN"/>
    <property type="match status" value="1"/>
</dbReference>
<evidence type="ECO:0000313" key="3">
    <source>
        <dbReference type="Proteomes" id="UP001146670"/>
    </source>
</evidence>
<evidence type="ECO:0000256" key="1">
    <source>
        <dbReference type="SAM" id="Phobius"/>
    </source>
</evidence>
<gene>
    <name evidence="2" type="ORF">OW157_03845</name>
</gene>
<name>A0A9X3FN01_9LACT</name>
<keyword evidence="1" id="KW-0472">Membrane</keyword>
<sequence length="416" mass="44965">MSGRRIQSINQIMSIAFAYVGILTGAGLATGREMLQYFVSFGAIGLAGLAAITILHMLFAKWILSFGSYYQADHHMEALGAMSNPFVAKLLDWSLVFACLVMSFVLIAGAGANLHQQFAFIPAWLGSLVCALAIIGVSYMDFNKVTAALGMFTPLILIMLLIGLIYILAGDPINWSAQFAYASAVPTSLPNITLSTINYFALCLMSSASMLFVLGGNIIGLDNAQKGGLLGGLLTGIVSSLASVILYAKIDQIAGADVPMLAFMTGIHPLLGLVMCVVIFGMIFNSGISVCYAMARRAANGSQRRFHQVIIIIVTLAYILSFVGFTDLVAFMYPVLGYVGMALLVTIAVAWLLNKRQINQEKTVRNELYAIIAPYRNGKGDLSSRDKDKLSQLLSASVANPQRIMQSIRQFIHRED</sequence>
<organism evidence="2 3">
    <name type="scientific">Aerococcus kribbianus</name>
    <dbReference type="NCBI Taxonomy" id="2999064"/>
    <lineage>
        <taxon>Bacteria</taxon>
        <taxon>Bacillati</taxon>
        <taxon>Bacillota</taxon>
        <taxon>Bacilli</taxon>
        <taxon>Lactobacillales</taxon>
        <taxon>Aerococcaceae</taxon>
        <taxon>Aerococcus</taxon>
    </lineage>
</organism>
<feature type="transmembrane region" description="Helical" evidence="1">
    <location>
        <begin position="270"/>
        <end position="294"/>
    </location>
</feature>
<feature type="transmembrane region" description="Helical" evidence="1">
    <location>
        <begin position="37"/>
        <end position="59"/>
    </location>
</feature>
<dbReference type="AlphaFoldDB" id="A0A9X3FN01"/>
<keyword evidence="1" id="KW-0812">Transmembrane</keyword>
<feature type="transmembrane region" description="Helical" evidence="1">
    <location>
        <begin position="306"/>
        <end position="325"/>
    </location>
</feature>
<dbReference type="EMBL" id="JAPRFR010000001">
    <property type="protein sequence ID" value="MCZ0725703.1"/>
    <property type="molecule type" value="Genomic_DNA"/>
</dbReference>
<feature type="transmembrane region" description="Helical" evidence="1">
    <location>
        <begin position="90"/>
        <end position="112"/>
    </location>
</feature>
<dbReference type="PANTHER" id="PTHR37814">
    <property type="entry name" value="CONSERVED MEMBRANE PROTEIN"/>
    <property type="match status" value="1"/>
</dbReference>